<feature type="domain" description="DUF4268" evidence="1">
    <location>
        <begin position="228"/>
        <end position="361"/>
    </location>
</feature>
<protein>
    <submittedName>
        <fullName evidence="2">DUF4268 domain-containing protein</fullName>
    </submittedName>
</protein>
<proteinExistence type="predicted"/>
<dbReference type="Pfam" id="PF14088">
    <property type="entry name" value="DUF4268"/>
    <property type="match status" value="1"/>
</dbReference>
<dbReference type="RefSeq" id="WP_139081250.1">
    <property type="nucleotide sequence ID" value="NZ_VDFV01000008.1"/>
</dbReference>
<dbReference type="GO" id="GO:0003676">
    <property type="term" value="F:nucleic acid binding"/>
    <property type="evidence" value="ECO:0007669"/>
    <property type="project" value="InterPro"/>
</dbReference>
<dbReference type="AlphaFoldDB" id="A0A5C4NIF5"/>
<keyword evidence="3" id="KW-1185">Reference proteome</keyword>
<accession>A0A5C4NIF5</accession>
<dbReference type="Proteomes" id="UP000305709">
    <property type="component" value="Unassembled WGS sequence"/>
</dbReference>
<dbReference type="InterPro" id="IPR025364">
    <property type="entry name" value="DUF4268"/>
</dbReference>
<dbReference type="Gene3D" id="3.40.1350.10">
    <property type="match status" value="1"/>
</dbReference>
<comment type="caution">
    <text evidence="2">The sequence shown here is derived from an EMBL/GenBank/DDBJ whole genome shotgun (WGS) entry which is preliminary data.</text>
</comment>
<sequence length="378" mass="43347">MFQVNRAENRIRRLEERRFGELGLRERDHLQEWLAGLPDALGEELLIIQKEFDGFADTRERLDLLALDKEGQLVVIENKLDDSGRDVTWQALKYAAYCSSLTKAQIVDIYQSYLDRHEKGSRAAERICEFLGAEDIEEVQLNVGNGQRLMLVAANFRKEVTAAVLWLLSHGIRAQCFRVVPFSHGEELFLDLQQIIPTPEAADFMIGMATKETEEKTIQAVQKPRHLLRHAFWEQALEQLRAAGISRFNSINPSQDHWLNAATGMSGVTFTLIFSKDEARVEVGITRNDAVENKWVFDKLHEQKEQHETKFGVPLDWLRLDDKKACRIACAQPFEGYNRENWPAMIDWMTDHMRRLQDTFTGPLATLNGKLKNGQGPA</sequence>
<name>A0A5C4NIF5_9RHOB</name>
<organism evidence="2 3">
    <name type="scientific">Rubellimicrobium roseum</name>
    <dbReference type="NCBI Taxonomy" id="687525"/>
    <lineage>
        <taxon>Bacteria</taxon>
        <taxon>Pseudomonadati</taxon>
        <taxon>Pseudomonadota</taxon>
        <taxon>Alphaproteobacteria</taxon>
        <taxon>Rhodobacterales</taxon>
        <taxon>Roseobacteraceae</taxon>
        <taxon>Rubellimicrobium</taxon>
    </lineage>
</organism>
<reference evidence="2 3" key="1">
    <citation type="submission" date="2019-06" db="EMBL/GenBank/DDBJ databases">
        <authorList>
            <person name="Jiang L."/>
        </authorList>
    </citation>
    <scope>NUCLEOTIDE SEQUENCE [LARGE SCALE GENOMIC DNA]</scope>
    <source>
        <strain evidence="2 3">YIM 48858</strain>
    </source>
</reference>
<dbReference type="OrthoDB" id="570199at2"/>
<evidence type="ECO:0000259" key="1">
    <source>
        <dbReference type="Pfam" id="PF14088"/>
    </source>
</evidence>
<gene>
    <name evidence="2" type="ORF">FHG71_08780</name>
</gene>
<evidence type="ECO:0000313" key="3">
    <source>
        <dbReference type="Proteomes" id="UP000305709"/>
    </source>
</evidence>
<dbReference type="InterPro" id="IPR011856">
    <property type="entry name" value="tRNA_endonuc-like_dom_sf"/>
</dbReference>
<dbReference type="EMBL" id="VDFV01000008">
    <property type="protein sequence ID" value="TNC72467.1"/>
    <property type="molecule type" value="Genomic_DNA"/>
</dbReference>
<evidence type="ECO:0000313" key="2">
    <source>
        <dbReference type="EMBL" id="TNC72467.1"/>
    </source>
</evidence>